<evidence type="ECO:0008006" key="10">
    <source>
        <dbReference type="Google" id="ProtNLM"/>
    </source>
</evidence>
<feature type="domain" description="Duffy-binding-like" evidence="3">
    <location>
        <begin position="619"/>
        <end position="762"/>
    </location>
</feature>
<feature type="compositionally biased region" description="Basic and acidic residues" evidence="2">
    <location>
        <begin position="1642"/>
        <end position="1667"/>
    </location>
</feature>
<evidence type="ECO:0000313" key="8">
    <source>
        <dbReference type="EMBL" id="EUR49177.1"/>
    </source>
</evidence>
<dbReference type="Proteomes" id="UP000030688">
    <property type="component" value="Unassembled WGS sequence"/>
</dbReference>
<feature type="domain" description="Plasmodium falciparum erythrocyte membrane protein-1 N-terminal segment" evidence="5">
    <location>
        <begin position="12"/>
        <end position="47"/>
    </location>
</feature>
<feature type="domain" description="Duffy-binding-like" evidence="7">
    <location>
        <begin position="1193"/>
        <end position="1343"/>
    </location>
</feature>
<dbReference type="Pfam" id="PF18562">
    <property type="entry name" value="CIDR1_gamma"/>
    <property type="match status" value="1"/>
</dbReference>
<feature type="compositionally biased region" description="Basic and acidic residues" evidence="2">
    <location>
        <begin position="752"/>
        <end position="762"/>
    </location>
</feature>
<dbReference type="Pfam" id="PF15447">
    <property type="entry name" value="NTS"/>
    <property type="match status" value="1"/>
</dbReference>
<dbReference type="SUPFAM" id="SSF140924">
    <property type="entry name" value="Duffy binding domain-like"/>
    <property type="match status" value="4"/>
</dbReference>
<feature type="compositionally biased region" description="Polar residues" evidence="2">
    <location>
        <begin position="906"/>
        <end position="915"/>
    </location>
</feature>
<feature type="domain" description="Duffy-antigen binding" evidence="4">
    <location>
        <begin position="919"/>
        <end position="1119"/>
    </location>
</feature>
<reference evidence="8 9" key="2">
    <citation type="submission" date="2013-02" db="EMBL/GenBank/DDBJ databases">
        <title>The Genome Sequence of Plasmodium falciparum 7G8.</title>
        <authorList>
            <consortium name="The Broad Institute Genome Sequencing Platform"/>
            <consortium name="The Broad Institute Genome Sequencing Center for Infectious Disease"/>
            <person name="Neafsey D."/>
            <person name="Cheeseman I."/>
            <person name="Volkman S."/>
            <person name="Adams J."/>
            <person name="Walker B."/>
            <person name="Young S.K."/>
            <person name="Zeng Q."/>
            <person name="Gargeya S."/>
            <person name="Fitzgerald M."/>
            <person name="Haas B."/>
            <person name="Abouelleil A."/>
            <person name="Alvarado L."/>
            <person name="Arachchi H.M."/>
            <person name="Berlin A.M."/>
            <person name="Chapman S.B."/>
            <person name="Dewar J."/>
            <person name="Goldberg J."/>
            <person name="Griggs A."/>
            <person name="Gujja S."/>
            <person name="Hansen M."/>
            <person name="Howarth C."/>
            <person name="Imamovic A."/>
            <person name="Larimer J."/>
            <person name="McCowan C."/>
            <person name="Murphy C."/>
            <person name="Neiman D."/>
            <person name="Pearson M."/>
            <person name="Priest M."/>
            <person name="Roberts A."/>
            <person name="Saif S."/>
            <person name="Shea T."/>
            <person name="Sisk P."/>
            <person name="Sykes S."/>
            <person name="Wortman J."/>
            <person name="Nusbaum C."/>
            <person name="Birren B."/>
        </authorList>
    </citation>
    <scope>NUCLEOTIDE SEQUENCE [LARGE SCALE GENOMIC DNA]</scope>
    <source>
        <strain evidence="8 9">7G8</strain>
    </source>
</reference>
<feature type="coiled-coil region" evidence="1">
    <location>
        <begin position="1265"/>
        <end position="1292"/>
    </location>
</feature>
<dbReference type="FunFam" id="1.20.1310.20:FF:000001">
    <property type="entry name" value="Erythrocyte membrane protein 1, PfEMP1"/>
    <property type="match status" value="1"/>
</dbReference>
<feature type="compositionally biased region" description="Pro residues" evidence="2">
    <location>
        <begin position="1682"/>
        <end position="1691"/>
    </location>
</feature>
<dbReference type="Pfam" id="PF22672">
    <property type="entry name" value="DBL_C"/>
    <property type="match status" value="2"/>
</dbReference>
<organism evidence="8 9">
    <name type="scientific">Plasmodium falciparum (isolate 7G8)</name>
    <dbReference type="NCBI Taxonomy" id="57266"/>
    <lineage>
        <taxon>Eukaryota</taxon>
        <taxon>Sar</taxon>
        <taxon>Alveolata</taxon>
        <taxon>Apicomplexa</taxon>
        <taxon>Aconoidasida</taxon>
        <taxon>Haemosporida</taxon>
        <taxon>Plasmodiidae</taxon>
        <taxon>Plasmodium</taxon>
        <taxon>Plasmodium (Laverania)</taxon>
    </lineage>
</organism>
<feature type="region of interest" description="Disordered" evidence="2">
    <location>
        <begin position="752"/>
        <end position="857"/>
    </location>
</feature>
<feature type="domain" description="Cysteine-rich interdomain region 1 gamma" evidence="6">
    <location>
        <begin position="1389"/>
        <end position="1442"/>
    </location>
</feature>
<proteinExistence type="predicted"/>
<gene>
    <name evidence="8" type="ORF">PFBG_06128</name>
</gene>
<feature type="domain" description="Duffy-antigen binding" evidence="4">
    <location>
        <begin position="109"/>
        <end position="306"/>
    </location>
</feature>
<evidence type="ECO:0000256" key="2">
    <source>
        <dbReference type="SAM" id="MobiDB-lite"/>
    </source>
</evidence>
<feature type="compositionally biased region" description="Basic and acidic residues" evidence="2">
    <location>
        <begin position="818"/>
        <end position="843"/>
    </location>
</feature>
<feature type="domain" description="Duffy-binding-like" evidence="3">
    <location>
        <begin position="1459"/>
        <end position="1598"/>
    </location>
</feature>
<evidence type="ECO:0000256" key="1">
    <source>
        <dbReference type="SAM" id="Coils"/>
    </source>
</evidence>
<feature type="compositionally biased region" description="Low complexity" evidence="2">
    <location>
        <begin position="940"/>
        <end position="953"/>
    </location>
</feature>
<dbReference type="OrthoDB" id="378902at2759"/>
<feature type="region of interest" description="Disordered" evidence="2">
    <location>
        <begin position="1593"/>
        <end position="1691"/>
    </location>
</feature>
<evidence type="ECO:0000259" key="6">
    <source>
        <dbReference type="Pfam" id="PF18562"/>
    </source>
</evidence>
<protein>
    <recommendedName>
        <fullName evidence="10">Erythrocyte membrane protein 1</fullName>
    </recommendedName>
</protein>
<dbReference type="Gene3D" id="1.20.1310.20">
    <property type="entry name" value="Duffy-antigen binding domain"/>
    <property type="match status" value="2"/>
</dbReference>
<feature type="domain" description="Duffy-binding-like" evidence="7">
    <location>
        <begin position="310"/>
        <end position="452"/>
    </location>
</feature>
<dbReference type="EMBL" id="KE123701">
    <property type="protein sequence ID" value="EUR49177.1"/>
    <property type="molecule type" value="Genomic_DNA"/>
</dbReference>
<evidence type="ECO:0000259" key="7">
    <source>
        <dbReference type="Pfam" id="PF22672"/>
    </source>
</evidence>
<dbReference type="FunFam" id="1.20.58.830:FF:000005">
    <property type="entry name" value="Erythrocyte membrane protein 1, PfEMP1"/>
    <property type="match status" value="1"/>
</dbReference>
<dbReference type="Pfam" id="PF03011">
    <property type="entry name" value="PFEMP"/>
    <property type="match status" value="2"/>
</dbReference>
<evidence type="ECO:0000259" key="3">
    <source>
        <dbReference type="Pfam" id="PF03011"/>
    </source>
</evidence>
<evidence type="ECO:0000259" key="5">
    <source>
        <dbReference type="Pfam" id="PF15447"/>
    </source>
</evidence>
<evidence type="ECO:0000259" key="4">
    <source>
        <dbReference type="Pfam" id="PF05424"/>
    </source>
</evidence>
<keyword evidence="1" id="KW-0175">Coiled coil</keyword>
<feature type="region of interest" description="Disordered" evidence="2">
    <location>
        <begin position="990"/>
        <end position="1024"/>
    </location>
</feature>
<feature type="compositionally biased region" description="Acidic residues" evidence="2">
    <location>
        <begin position="802"/>
        <end position="817"/>
    </location>
</feature>
<dbReference type="InterPro" id="IPR004258">
    <property type="entry name" value="DBL"/>
</dbReference>
<dbReference type="Gene3D" id="1.20.58.830">
    <property type="match status" value="2"/>
</dbReference>
<feature type="compositionally biased region" description="Acidic residues" evidence="2">
    <location>
        <begin position="1613"/>
        <end position="1627"/>
    </location>
</feature>
<dbReference type="FunFam" id="1.20.58.1930:FF:000001">
    <property type="entry name" value="Erythrocyte membrane protein 1, PfEMP1"/>
    <property type="match status" value="1"/>
</dbReference>
<dbReference type="InterPro" id="IPR042202">
    <property type="entry name" value="Duffy-ag-bd_sf"/>
</dbReference>
<dbReference type="Gene3D" id="1.20.58.1930">
    <property type="match status" value="2"/>
</dbReference>
<dbReference type="GO" id="GO:0046789">
    <property type="term" value="F:host cell surface receptor binding"/>
    <property type="evidence" value="ECO:0007669"/>
    <property type="project" value="InterPro"/>
</dbReference>
<feature type="region of interest" description="Disordered" evidence="2">
    <location>
        <begin position="884"/>
        <end position="961"/>
    </location>
</feature>
<reference evidence="9" key="1">
    <citation type="submission" date="2007-11" db="EMBL/GenBank/DDBJ databases">
        <authorList>
            <consortium name="The Broad Institute Genome Sequencing Platform"/>
            <person name="Volkman S.K."/>
            <person name="Daily J.P."/>
            <person name="Sarr O."/>
            <person name="Ndiaye D."/>
            <person name="Ndir O."/>
            <person name="Mboup S."/>
            <person name="Lukens A."/>
            <person name="Stange-Thomann N."/>
            <person name="Mauceli E."/>
            <person name="Gnerre S."/>
            <person name="Jaffe D."/>
            <person name="Zainoun J."/>
            <person name="Wiegand R.C."/>
            <person name="Birren B."/>
            <person name="Galagan J."/>
            <person name="Lander E."/>
            <person name="Wirth D.F."/>
        </authorList>
    </citation>
    <scope>NUCLEOTIDE SEQUENCE [LARGE SCALE GENOMIC DNA]</scope>
    <source>
        <strain evidence="9">7G8</strain>
    </source>
</reference>
<dbReference type="FunFam" id="1.20.58.830:FF:000001">
    <property type="entry name" value="Erythrocyte membrane protein 1, PfEMP1"/>
    <property type="match status" value="1"/>
</dbReference>
<dbReference type="InterPro" id="IPR008602">
    <property type="entry name" value="Duffy-antigen-binding"/>
</dbReference>
<dbReference type="Pfam" id="PF05424">
    <property type="entry name" value="Duffy_binding"/>
    <property type="match status" value="2"/>
</dbReference>
<accession>W7FC97</accession>
<name>W7FC97_PLAF8</name>
<dbReference type="InterPro" id="IPR054595">
    <property type="entry name" value="DBL_C"/>
</dbReference>
<sequence>MAPSRGVIEDKDAKHLLDSIGEKVYNTFHTAALKYEKELHGHLSEAKFRHGNTLERPPSHPCNLNHNFHTNVRWGESYPCDRRSKERFSDEGGGECDDRKIKDSKNNGGACAPYRRLHLCDYNLEKITDTHTTTTHNLLVDVCLAAKYEGESLQGYHDLYLSKYPDTKSQLCTVLARSFADIGDIIRGKDLYLGNKKKRGQTEREKLEQKLKEIFKKIHDDVTKGGTNGQTLKTRYENDTINYFQLREDWWNNNRIMVWNAITCGVKGSHYFRHSCGSGKTQTRDDCRCTTYDVPTYFDYVPQFLRWFEEWAEDFCRLRKHKLENAIKNCRGEDGSGKERYCDLNGYNCKETARGAEIFVKGHNCHKCSVACKPFTNWIDNQKQEFEKQKGKYTKEINKTHDTTMKIGATTINNLYVDDFYKELKTNYGNVEEFLKKLNKEGICQKPPEVEDEKADTNYGNVEEFLKKLNKEGICQKPPEVEDEKADAADFTEDHLDKTFDHTEYCQACPLCGVKPNGRKWKRVDDMSKCAKKEEKSYEEEDTTTIPVLTPEKGKKGILQKYKKFCDNANDNNSSQIKNWQCHYDDKGNNDVKDDSDNCIEGEWKNSNNEQNPISYYSFFYGSIIEMLNDSIEWKDKLKYCINNKTGKCKNEKCKEYCECYKNWITQKKKELDGIKIHFRKQKDIEDLVFRDITLNITLNTNFLKDIEEAYTNKQQVEKIKSLLGEKIKEGYDCSNGKTIIDEFLDEEQKKAEECTQTHKETCPPPKPTGEGGAGESAVPSRPADGPSPDSPQSPPDHASNEDEDEDDEDDDDEESESKDTEVKDTEQEEAEKAKKATEDKVDGGSPTTPAQDKVNPCDIVQTLFSDTNKFKDVACEQKYGKTAPTSWKCVSSGNNTTTSGGSGDVKTTPSSGKDTGSVCVPPRRRKLYVTPLTTWADKQSQSQNGESSGEAQALSGGNTESSEKLRTAFIQSAAVETFFLWDRYKKENTRDNKSPLGGAAVPQLQPPVSNSDGDPQEELQKSGKIPPSFLRQMFYTLADYKDILFSGDKDNKNGYSDIFSGDNVIKEREEKIRTAINSYFSKSENQGTRDKNPQALWDRIAEHVWNGMICALTHKTETPGEVDDTVKEALMAKLEKETGKVTGEEEGEYHYSKVTLKEDENGGGPKPAGVNEAPPKLSDFVEIPTYFRYLHEWGETFCRERTKRLEQIKVDCEVDENGGGSRGGTTKQKYSGDGETCNEMLPQNDGTVPDLEKPSCAKPCSSYRKWIERKKTEYEKQKNAYKEQKTKCVNESNNHRNGFCGTVTTSTTAGDFLKTLTSCSKKDSESAQDEIKFDDDKTFKHTDYCDPCSKFIVKCENCNSIGGGTKVECNGTKKNSIDATDIENGVDSTVLDMRVSADSKSGFNGDGLENACRGAGIFEGIRKDEWKCRNVCGYVVCKPKNANGQKVNEKHIIQIRALVKRWLEYFLEDYNKIRKKLNPCINNGEKAICTNGCVEQWINQKRTEWTNMKKRFNEQYNGDDTEMKSSVKNFFEGLISQIAATIDKGNHTHLEKLVKSLKCKCAENSEKERDKDANKKDMVDCLLEYLDKKATSCPIKPSGENQANCVEKSTPDVEDDEPFEEVDQNPEDAKKMIPKICGKMDAQREQQEEKGGCEPENEKKKEKEKEEQDGDSSTGGGQGSPPAPAPVPVP</sequence>
<evidence type="ECO:0000313" key="9">
    <source>
        <dbReference type="Proteomes" id="UP000030688"/>
    </source>
</evidence>
<dbReference type="InterPro" id="IPR029210">
    <property type="entry name" value="PfEMP1_NTS"/>
</dbReference>
<dbReference type="GO" id="GO:0016020">
    <property type="term" value="C:membrane"/>
    <property type="evidence" value="ECO:0007669"/>
    <property type="project" value="InterPro"/>
</dbReference>
<dbReference type="InterPro" id="IPR041480">
    <property type="entry name" value="CIDR1_gamma"/>
</dbReference>